<dbReference type="EMBL" id="BIFT01000001">
    <property type="protein sequence ID" value="GCE28033.1"/>
    <property type="molecule type" value="Genomic_DNA"/>
</dbReference>
<evidence type="ECO:0000259" key="1">
    <source>
        <dbReference type="Pfam" id="PF07110"/>
    </source>
</evidence>
<comment type="caution">
    <text evidence="2">The sequence shown here is derived from an EMBL/GenBank/DDBJ whole genome shotgun (WGS) entry which is preliminary data.</text>
</comment>
<dbReference type="OrthoDB" id="5294870at2"/>
<feature type="domain" description="EthD" evidence="1">
    <location>
        <begin position="10"/>
        <end position="87"/>
    </location>
</feature>
<dbReference type="AlphaFoldDB" id="A0A402B9F5"/>
<dbReference type="InterPro" id="IPR009799">
    <property type="entry name" value="EthD_dom"/>
</dbReference>
<dbReference type="Proteomes" id="UP000287171">
    <property type="component" value="Unassembled WGS sequence"/>
</dbReference>
<dbReference type="Pfam" id="PF07110">
    <property type="entry name" value="EthD"/>
    <property type="match status" value="1"/>
</dbReference>
<dbReference type="SUPFAM" id="SSF54909">
    <property type="entry name" value="Dimeric alpha+beta barrel"/>
    <property type="match status" value="1"/>
</dbReference>
<dbReference type="Gene3D" id="3.30.70.100">
    <property type="match status" value="1"/>
</dbReference>
<evidence type="ECO:0000313" key="3">
    <source>
        <dbReference type="Proteomes" id="UP000287171"/>
    </source>
</evidence>
<dbReference type="NCBIfam" id="TIGR02118">
    <property type="entry name" value="EthD family reductase"/>
    <property type="match status" value="1"/>
</dbReference>
<dbReference type="PANTHER" id="PTHR40260">
    <property type="entry name" value="BLR8190 PROTEIN"/>
    <property type="match status" value="1"/>
</dbReference>
<keyword evidence="3" id="KW-1185">Reference proteome</keyword>
<evidence type="ECO:0000313" key="2">
    <source>
        <dbReference type="EMBL" id="GCE28033.1"/>
    </source>
</evidence>
<dbReference type="PANTHER" id="PTHR40260:SF2">
    <property type="entry name" value="BLR8190 PROTEIN"/>
    <property type="match status" value="1"/>
</dbReference>
<dbReference type="GO" id="GO:0016491">
    <property type="term" value="F:oxidoreductase activity"/>
    <property type="evidence" value="ECO:0007669"/>
    <property type="project" value="InterPro"/>
</dbReference>
<organism evidence="2 3">
    <name type="scientific">Dictyobacter alpinus</name>
    <dbReference type="NCBI Taxonomy" id="2014873"/>
    <lineage>
        <taxon>Bacteria</taxon>
        <taxon>Bacillati</taxon>
        <taxon>Chloroflexota</taxon>
        <taxon>Ktedonobacteria</taxon>
        <taxon>Ktedonobacterales</taxon>
        <taxon>Dictyobacteraceae</taxon>
        <taxon>Dictyobacter</taxon>
    </lineage>
</organism>
<proteinExistence type="predicted"/>
<sequence length="98" mass="10971">MAVTAIVFYKEPADREKFEQHYLGTHIPMVEKIPGLQKVEVRRFTGKDAPYYLMTTLYFNSKEERKAGLGSPEGQATTADVPNFADPTSVTIAFADII</sequence>
<name>A0A402B9F5_9CHLR</name>
<accession>A0A402B9F5</accession>
<reference evidence="3" key="1">
    <citation type="submission" date="2018-12" db="EMBL/GenBank/DDBJ databases">
        <title>Tengunoibacter tsumagoiensis gen. nov., sp. nov., Dictyobacter kobayashii sp. nov., D. alpinus sp. nov., and D. joshuensis sp. nov. and description of Dictyobacteraceae fam. nov. within the order Ktedonobacterales isolated from Tengu-no-mugimeshi.</title>
        <authorList>
            <person name="Wang C.M."/>
            <person name="Zheng Y."/>
            <person name="Sakai Y."/>
            <person name="Toyoda A."/>
            <person name="Minakuchi Y."/>
            <person name="Abe K."/>
            <person name="Yokota A."/>
            <person name="Yabe S."/>
        </authorList>
    </citation>
    <scope>NUCLEOTIDE SEQUENCE [LARGE SCALE GENOMIC DNA]</scope>
    <source>
        <strain evidence="3">Uno16</strain>
    </source>
</reference>
<gene>
    <name evidence="2" type="ORF">KDA_35170</name>
</gene>
<dbReference type="InterPro" id="IPR011008">
    <property type="entry name" value="Dimeric_a/b-barrel"/>
</dbReference>
<protein>
    <submittedName>
        <fullName evidence="2">Putative ethyl tert-butyl ether degradation protein EthD</fullName>
    </submittedName>
</protein>